<dbReference type="GO" id="GO:0004521">
    <property type="term" value="F:RNA endonuclease activity"/>
    <property type="evidence" value="ECO:0007669"/>
    <property type="project" value="TreeGrafter"/>
</dbReference>
<dbReference type="STRING" id="596152.DesU5LDRAFT_0003"/>
<dbReference type="Gene3D" id="2.30.30.110">
    <property type="match status" value="1"/>
</dbReference>
<dbReference type="AlphaFoldDB" id="I2Q7H2"/>
<dbReference type="OrthoDB" id="6064990at2"/>
<dbReference type="PANTHER" id="PTHR33988:SF1">
    <property type="entry name" value="ENDORIBONUCLEASE MAZF7-RELATED"/>
    <property type="match status" value="1"/>
</dbReference>
<protein>
    <submittedName>
        <fullName evidence="1">Growth inhibitor</fullName>
    </submittedName>
</protein>
<dbReference type="eggNOG" id="COG2337">
    <property type="taxonomic scope" value="Bacteria"/>
</dbReference>
<dbReference type="Pfam" id="PF02452">
    <property type="entry name" value="PemK_toxin"/>
    <property type="match status" value="1"/>
</dbReference>
<dbReference type="GO" id="GO:0016075">
    <property type="term" value="P:rRNA catabolic process"/>
    <property type="evidence" value="ECO:0007669"/>
    <property type="project" value="TreeGrafter"/>
</dbReference>
<dbReference type="GO" id="GO:0003677">
    <property type="term" value="F:DNA binding"/>
    <property type="evidence" value="ECO:0007669"/>
    <property type="project" value="InterPro"/>
</dbReference>
<gene>
    <name evidence="1" type="ORF">DesU5LDRAFT_0003</name>
</gene>
<sequence length="107" mass="11728">MKRGDVVIVAMSGDYGKMRPAVVVQHDQANETHASVVVCPFSSHLIDAPLFRIAVEPTPGNGLETVSQIMVDKISAVRRDRLRQVVGRLDDAPLVQINRTLALWLGL</sequence>
<evidence type="ECO:0000313" key="1">
    <source>
        <dbReference type="EMBL" id="EIG55728.1"/>
    </source>
</evidence>
<accession>I2Q7H2</accession>
<dbReference type="SUPFAM" id="SSF50118">
    <property type="entry name" value="Cell growth inhibitor/plasmid maintenance toxic component"/>
    <property type="match status" value="1"/>
</dbReference>
<dbReference type="PANTHER" id="PTHR33988">
    <property type="entry name" value="ENDORIBONUCLEASE MAZF-RELATED"/>
    <property type="match status" value="1"/>
</dbReference>
<dbReference type="InterPro" id="IPR003477">
    <property type="entry name" value="PemK-like"/>
</dbReference>
<dbReference type="GO" id="GO:0006402">
    <property type="term" value="P:mRNA catabolic process"/>
    <property type="evidence" value="ECO:0007669"/>
    <property type="project" value="TreeGrafter"/>
</dbReference>
<dbReference type="InterPro" id="IPR011067">
    <property type="entry name" value="Plasmid_toxin/cell-grow_inhib"/>
</dbReference>
<proteinExistence type="predicted"/>
<dbReference type="HOGENOM" id="CLU_121823_3_2_7"/>
<organism evidence="1">
    <name type="scientific">Desulfovibrio sp. U5L</name>
    <dbReference type="NCBI Taxonomy" id="596152"/>
    <lineage>
        <taxon>Bacteria</taxon>
        <taxon>Pseudomonadati</taxon>
        <taxon>Thermodesulfobacteriota</taxon>
        <taxon>Desulfovibrionia</taxon>
        <taxon>Desulfovibrionales</taxon>
        <taxon>Desulfovibrionaceae</taxon>
        <taxon>Desulfovibrio</taxon>
    </lineage>
</organism>
<name>I2Q7H2_9BACT</name>
<reference evidence="1" key="1">
    <citation type="submission" date="2011-11" db="EMBL/GenBank/DDBJ databases">
        <title>Improved High-Quality Draft sequence of Desulfovibrio sp. U5L.</title>
        <authorList>
            <consortium name="US DOE Joint Genome Institute"/>
            <person name="Lucas S."/>
            <person name="Han J."/>
            <person name="Lapidus A."/>
            <person name="Cheng J.-F."/>
            <person name="Goodwin L."/>
            <person name="Pitluck S."/>
            <person name="Peters L."/>
            <person name="Ovchinnikova G."/>
            <person name="Held B."/>
            <person name="Detter J.C."/>
            <person name="Han C."/>
            <person name="Tapia R."/>
            <person name="Land M."/>
            <person name="Hauser L."/>
            <person name="Kyrpides N."/>
            <person name="Ivanova N."/>
            <person name="Pagani I."/>
            <person name="Gabster J."/>
            <person name="Walker C."/>
            <person name="Stolyar S."/>
            <person name="Stahl D."/>
            <person name="Arkin A."/>
            <person name="Dehal P."/>
            <person name="Hazen T."/>
            <person name="Woyke T."/>
        </authorList>
    </citation>
    <scope>NUCLEOTIDE SEQUENCE [LARGE SCALE GENOMIC DNA]</scope>
    <source>
        <strain evidence="1">U5L</strain>
    </source>
</reference>
<dbReference type="EMBL" id="JH600067">
    <property type="protein sequence ID" value="EIG55728.1"/>
    <property type="molecule type" value="Genomic_DNA"/>
</dbReference>